<evidence type="ECO:0000256" key="1">
    <source>
        <dbReference type="ARBA" id="ARBA00000109"/>
    </source>
</evidence>
<dbReference type="GO" id="GO:0006364">
    <property type="term" value="P:rRNA processing"/>
    <property type="evidence" value="ECO:0007669"/>
    <property type="project" value="InterPro"/>
</dbReference>
<dbReference type="HAMAP" id="MF_00104">
    <property type="entry name" value="RNase_III"/>
    <property type="match status" value="1"/>
</dbReference>
<organism evidence="10">
    <name type="scientific">viral metagenome</name>
    <dbReference type="NCBI Taxonomy" id="1070528"/>
    <lineage>
        <taxon>unclassified sequences</taxon>
        <taxon>metagenomes</taxon>
        <taxon>organismal metagenomes</taxon>
    </lineage>
</organism>
<comment type="similarity">
    <text evidence="2">Belongs to the ribonuclease III family.</text>
</comment>
<dbReference type="CDD" id="cd10845">
    <property type="entry name" value="DSRM_RNAse_III_family"/>
    <property type="match status" value="1"/>
</dbReference>
<accession>A0A6C0JDV1</accession>
<feature type="domain" description="RNase III" evidence="9">
    <location>
        <begin position="5"/>
        <end position="133"/>
    </location>
</feature>
<dbReference type="GO" id="GO:0003725">
    <property type="term" value="F:double-stranded RNA binding"/>
    <property type="evidence" value="ECO:0007669"/>
    <property type="project" value="TreeGrafter"/>
</dbReference>
<evidence type="ECO:0000313" key="10">
    <source>
        <dbReference type="EMBL" id="QHU03573.1"/>
    </source>
</evidence>
<dbReference type="SMART" id="SM00535">
    <property type="entry name" value="RIBOc"/>
    <property type="match status" value="1"/>
</dbReference>
<protein>
    <recommendedName>
        <fullName evidence="3">ribonuclease III</fullName>
        <ecNumber evidence="3">3.1.26.3</ecNumber>
    </recommendedName>
</protein>
<dbReference type="GO" id="GO:0004525">
    <property type="term" value="F:ribonuclease III activity"/>
    <property type="evidence" value="ECO:0007669"/>
    <property type="project" value="UniProtKB-EC"/>
</dbReference>
<dbReference type="PROSITE" id="PS50142">
    <property type="entry name" value="RNASE_3_2"/>
    <property type="match status" value="1"/>
</dbReference>
<dbReference type="InterPro" id="IPR011907">
    <property type="entry name" value="RNase_III"/>
</dbReference>
<reference evidence="10" key="1">
    <citation type="journal article" date="2020" name="Nature">
        <title>Giant virus diversity and host interactions through global metagenomics.</title>
        <authorList>
            <person name="Schulz F."/>
            <person name="Roux S."/>
            <person name="Paez-Espino D."/>
            <person name="Jungbluth S."/>
            <person name="Walsh D.A."/>
            <person name="Denef V.J."/>
            <person name="McMahon K.D."/>
            <person name="Konstantinidis K.T."/>
            <person name="Eloe-Fadrosh E.A."/>
            <person name="Kyrpides N.C."/>
            <person name="Woyke T."/>
        </authorList>
    </citation>
    <scope>NUCLEOTIDE SEQUENCE</scope>
    <source>
        <strain evidence="10">GVMAG-M-3300027206-1</strain>
    </source>
</reference>
<dbReference type="GO" id="GO:0010468">
    <property type="term" value="P:regulation of gene expression"/>
    <property type="evidence" value="ECO:0007669"/>
    <property type="project" value="TreeGrafter"/>
</dbReference>
<dbReference type="InterPro" id="IPR014720">
    <property type="entry name" value="dsRBD_dom"/>
</dbReference>
<evidence type="ECO:0000259" key="9">
    <source>
        <dbReference type="PROSITE" id="PS50142"/>
    </source>
</evidence>
<dbReference type="EC" id="3.1.26.3" evidence="3"/>
<name>A0A6C0JDV1_9ZZZZ</name>
<dbReference type="GO" id="GO:0005634">
    <property type="term" value="C:nucleus"/>
    <property type="evidence" value="ECO:0007669"/>
    <property type="project" value="TreeGrafter"/>
</dbReference>
<evidence type="ECO:0000259" key="8">
    <source>
        <dbReference type="PROSITE" id="PS50137"/>
    </source>
</evidence>
<evidence type="ECO:0000256" key="4">
    <source>
        <dbReference type="ARBA" id="ARBA00022722"/>
    </source>
</evidence>
<dbReference type="PANTHER" id="PTHR11207:SF0">
    <property type="entry name" value="RIBONUCLEASE 3"/>
    <property type="match status" value="1"/>
</dbReference>
<feature type="domain" description="DRBM" evidence="8">
    <location>
        <begin position="161"/>
        <end position="226"/>
    </location>
</feature>
<evidence type="ECO:0000256" key="3">
    <source>
        <dbReference type="ARBA" id="ARBA00012177"/>
    </source>
</evidence>
<dbReference type="SUPFAM" id="SSF54768">
    <property type="entry name" value="dsRNA-binding domain-like"/>
    <property type="match status" value="1"/>
</dbReference>
<evidence type="ECO:0000256" key="2">
    <source>
        <dbReference type="ARBA" id="ARBA00010183"/>
    </source>
</evidence>
<keyword evidence="7" id="KW-0694">RNA-binding</keyword>
<dbReference type="SMART" id="SM00358">
    <property type="entry name" value="DSRM"/>
    <property type="match status" value="1"/>
</dbReference>
<sequence>MSVSKEQIEQLIDTKIKDLSLYQRAFTHKSALKEYEQFTESFETLEFMGDSVLGFIITKFLFDRHEEKQEGFLTKARTKLVRSETLADIALKLGLNDLVLMDEKGMRNSWNNNPKILEDVFEALVGAIYMDLGLLHAKQFVLRIYQDPKYIDLNSIMIDDNFKDKLMRYCQVNNLPLPEYRVVSHEDGVFFIDALVNNQFAGRGYAKSKKQAEQLAAMIFFQQLKNYPQC</sequence>
<dbReference type="InterPro" id="IPR000999">
    <property type="entry name" value="RNase_III_dom"/>
</dbReference>
<evidence type="ECO:0000256" key="5">
    <source>
        <dbReference type="ARBA" id="ARBA00022759"/>
    </source>
</evidence>
<evidence type="ECO:0000256" key="7">
    <source>
        <dbReference type="ARBA" id="ARBA00022884"/>
    </source>
</evidence>
<dbReference type="AlphaFoldDB" id="A0A6C0JDV1"/>
<keyword evidence="5" id="KW-0255">Endonuclease</keyword>
<dbReference type="InterPro" id="IPR036389">
    <property type="entry name" value="RNase_III_sf"/>
</dbReference>
<dbReference type="Pfam" id="PF00035">
    <property type="entry name" value="dsrm"/>
    <property type="match status" value="1"/>
</dbReference>
<dbReference type="NCBIfam" id="TIGR02191">
    <property type="entry name" value="RNaseIII"/>
    <property type="match status" value="1"/>
</dbReference>
<dbReference type="Gene3D" id="3.30.160.20">
    <property type="match status" value="1"/>
</dbReference>
<dbReference type="SUPFAM" id="SSF69065">
    <property type="entry name" value="RNase III domain-like"/>
    <property type="match status" value="1"/>
</dbReference>
<dbReference type="FunFam" id="1.10.1520.10:FF:000001">
    <property type="entry name" value="Ribonuclease 3"/>
    <property type="match status" value="1"/>
</dbReference>
<dbReference type="PROSITE" id="PS50137">
    <property type="entry name" value="DS_RBD"/>
    <property type="match status" value="1"/>
</dbReference>
<dbReference type="Pfam" id="PF14622">
    <property type="entry name" value="Ribonucleas_3_3"/>
    <property type="match status" value="1"/>
</dbReference>
<dbReference type="EMBL" id="MN740383">
    <property type="protein sequence ID" value="QHU03573.1"/>
    <property type="molecule type" value="Genomic_DNA"/>
</dbReference>
<dbReference type="CDD" id="cd00593">
    <property type="entry name" value="RIBOc"/>
    <property type="match status" value="1"/>
</dbReference>
<keyword evidence="6" id="KW-0378">Hydrolase</keyword>
<comment type="catalytic activity">
    <reaction evidence="1">
        <text>Endonucleolytic cleavage to 5'-phosphomonoester.</text>
        <dbReference type="EC" id="3.1.26.3"/>
    </reaction>
</comment>
<evidence type="ECO:0000256" key="6">
    <source>
        <dbReference type="ARBA" id="ARBA00022801"/>
    </source>
</evidence>
<keyword evidence="4" id="KW-0540">Nuclease</keyword>
<dbReference type="PANTHER" id="PTHR11207">
    <property type="entry name" value="RIBONUCLEASE III"/>
    <property type="match status" value="1"/>
</dbReference>
<dbReference type="Gene3D" id="1.10.1520.10">
    <property type="entry name" value="Ribonuclease III domain"/>
    <property type="match status" value="1"/>
</dbReference>
<proteinExistence type="inferred from homology"/>